<sequence>MKEWQATYQAIVDDPQAKAFYRDCSAILWINPQNQSGVYSIFPTRDIKREVQVWCDMTASSDKGGSVGGWTVILRRRNSTSELLNFNRTWSEYRDGFGVPDDTGEWWFGLKWLHMLTYQEPYEILFQMHDIERGYFLAHYSTFRVEDESNQFRLIVDGFSGNVSDAFKDKHHGMPFSTLDRDNDMCESCNCATNNGGGWWYNVCHWTVLTSMYPTSNDRTAKTIRWLSGTWLVLDDVTVMIRPNSFSP</sequence>
<evidence type="ECO:0000259" key="1">
    <source>
        <dbReference type="PROSITE" id="PS51406"/>
    </source>
</evidence>
<feature type="domain" description="Fibrinogen C-terminal" evidence="1">
    <location>
        <begin position="15"/>
        <end position="245"/>
    </location>
</feature>
<dbReference type="PROSITE" id="PS51406">
    <property type="entry name" value="FIBRINOGEN_C_2"/>
    <property type="match status" value="1"/>
</dbReference>
<comment type="caution">
    <text evidence="2">The sequence shown here is derived from an EMBL/GenBank/DDBJ whole genome shotgun (WGS) entry which is preliminary data.</text>
</comment>
<dbReference type="CDD" id="cd00087">
    <property type="entry name" value="FReD"/>
    <property type="match status" value="1"/>
</dbReference>
<dbReference type="InterPro" id="IPR002181">
    <property type="entry name" value="Fibrinogen_a/b/g_C_dom"/>
</dbReference>
<dbReference type="SUPFAM" id="SSF56496">
    <property type="entry name" value="Fibrinogen C-terminal domain-like"/>
    <property type="match status" value="1"/>
</dbReference>
<organism evidence="2 3">
    <name type="scientific">Halocaridina rubra</name>
    <name type="common">Hawaiian red shrimp</name>
    <dbReference type="NCBI Taxonomy" id="373956"/>
    <lineage>
        <taxon>Eukaryota</taxon>
        <taxon>Metazoa</taxon>
        <taxon>Ecdysozoa</taxon>
        <taxon>Arthropoda</taxon>
        <taxon>Crustacea</taxon>
        <taxon>Multicrustacea</taxon>
        <taxon>Malacostraca</taxon>
        <taxon>Eumalacostraca</taxon>
        <taxon>Eucarida</taxon>
        <taxon>Decapoda</taxon>
        <taxon>Pleocyemata</taxon>
        <taxon>Caridea</taxon>
        <taxon>Atyoidea</taxon>
        <taxon>Atyidae</taxon>
        <taxon>Halocaridina</taxon>
    </lineage>
</organism>
<dbReference type="PANTHER" id="PTHR19143">
    <property type="entry name" value="FIBRINOGEN/TENASCIN/ANGIOPOEITIN"/>
    <property type="match status" value="1"/>
</dbReference>
<accession>A0AAN8WGS9</accession>
<dbReference type="InterPro" id="IPR036056">
    <property type="entry name" value="Fibrinogen-like_C"/>
</dbReference>
<protein>
    <submittedName>
        <fullName evidence="2">Fibrinogen-related domains (FReDs)</fullName>
    </submittedName>
</protein>
<reference evidence="2 3" key="1">
    <citation type="submission" date="2023-11" db="EMBL/GenBank/DDBJ databases">
        <title>Halocaridina rubra genome assembly.</title>
        <authorList>
            <person name="Smith C."/>
        </authorList>
    </citation>
    <scope>NUCLEOTIDE SEQUENCE [LARGE SCALE GENOMIC DNA]</scope>
    <source>
        <strain evidence="2">EP-1</strain>
        <tissue evidence="2">Whole</tissue>
    </source>
</reference>
<dbReference type="GO" id="GO:0005615">
    <property type="term" value="C:extracellular space"/>
    <property type="evidence" value="ECO:0007669"/>
    <property type="project" value="TreeGrafter"/>
</dbReference>
<dbReference type="Pfam" id="PF00147">
    <property type="entry name" value="Fibrinogen_C"/>
    <property type="match status" value="1"/>
</dbReference>
<dbReference type="InterPro" id="IPR050373">
    <property type="entry name" value="Fibrinogen_C-term_domain"/>
</dbReference>
<dbReference type="Proteomes" id="UP001381693">
    <property type="component" value="Unassembled WGS sequence"/>
</dbReference>
<dbReference type="SMART" id="SM00186">
    <property type="entry name" value="FBG"/>
    <property type="match status" value="1"/>
</dbReference>
<dbReference type="Gene3D" id="3.90.215.10">
    <property type="entry name" value="Gamma Fibrinogen, chain A, domain 1"/>
    <property type="match status" value="1"/>
</dbReference>
<evidence type="ECO:0000313" key="2">
    <source>
        <dbReference type="EMBL" id="KAK7063064.1"/>
    </source>
</evidence>
<evidence type="ECO:0000313" key="3">
    <source>
        <dbReference type="Proteomes" id="UP001381693"/>
    </source>
</evidence>
<dbReference type="NCBIfam" id="NF040941">
    <property type="entry name" value="GGGWT_bact"/>
    <property type="match status" value="1"/>
</dbReference>
<keyword evidence="3" id="KW-1185">Reference proteome</keyword>
<name>A0AAN8WGS9_HALRR</name>
<dbReference type="AlphaFoldDB" id="A0AAN8WGS9"/>
<proteinExistence type="predicted"/>
<dbReference type="InterPro" id="IPR014716">
    <property type="entry name" value="Fibrinogen_a/b/g_C_1"/>
</dbReference>
<gene>
    <name evidence="2" type="primary">ANGPT4_1</name>
    <name evidence="2" type="ORF">SK128_014659</name>
</gene>
<dbReference type="EMBL" id="JAXCGZ010020963">
    <property type="protein sequence ID" value="KAK7063064.1"/>
    <property type="molecule type" value="Genomic_DNA"/>
</dbReference>